<protein>
    <submittedName>
        <fullName evidence="14">Interleukin-3 receptor subunit alpha-like</fullName>
    </submittedName>
</protein>
<evidence type="ECO:0000256" key="5">
    <source>
        <dbReference type="ARBA" id="ARBA00023136"/>
    </source>
</evidence>
<dbReference type="InterPro" id="IPR015321">
    <property type="entry name" value="TypeI_recpt_CBD"/>
</dbReference>
<feature type="transmembrane region" description="Helical" evidence="9">
    <location>
        <begin position="335"/>
        <end position="358"/>
    </location>
</feature>
<dbReference type="GeneID" id="113838537"/>
<feature type="region of interest" description="Disordered" evidence="8">
    <location>
        <begin position="253"/>
        <end position="279"/>
    </location>
</feature>
<dbReference type="AlphaFoldDB" id="A0A9J7HCG4"/>
<keyword evidence="6" id="KW-0675">Receptor</keyword>
<dbReference type="GO" id="GO:0004896">
    <property type="term" value="F:cytokine receptor activity"/>
    <property type="evidence" value="ECO:0007669"/>
    <property type="project" value="InterPro"/>
</dbReference>
<keyword evidence="2 9" id="KW-0812">Transmembrane</keyword>
<evidence type="ECO:0000256" key="7">
    <source>
        <dbReference type="ARBA" id="ARBA00023180"/>
    </source>
</evidence>
<feature type="domain" description="Type I cytokine receptor cytokine-binding" evidence="11">
    <location>
        <begin position="113"/>
        <end position="209"/>
    </location>
</feature>
<evidence type="ECO:0000313" key="13">
    <source>
        <dbReference type="Proteomes" id="UP001108280"/>
    </source>
</evidence>
<dbReference type="Proteomes" id="UP001108280">
    <property type="component" value="Unplaced"/>
</dbReference>
<keyword evidence="3 10" id="KW-0732">Signal</keyword>
<evidence type="ECO:0000256" key="8">
    <source>
        <dbReference type="SAM" id="MobiDB-lite"/>
    </source>
</evidence>
<keyword evidence="5 9" id="KW-0472">Membrane</keyword>
<dbReference type="InterPro" id="IPR003532">
    <property type="entry name" value="Short_hematopoietin_rcpt_2_CS"/>
</dbReference>
<dbReference type="SUPFAM" id="SSF49265">
    <property type="entry name" value="Fibronectin type III"/>
    <property type="match status" value="1"/>
</dbReference>
<keyword evidence="4 9" id="KW-1133">Transmembrane helix</keyword>
<reference evidence="14" key="1">
    <citation type="submission" date="2025-08" db="UniProtKB">
        <authorList>
            <consortium name="RefSeq"/>
        </authorList>
    </citation>
    <scope>IDENTIFICATION</scope>
    <source>
        <strain evidence="14">17A/GY</strain>
        <tissue evidence="14">Liver</tissue>
    </source>
</reference>
<sequence length="405" mass="44240">MAAALCLLLALATPTAGLVTSETGPAPPFRSLRLEPRERRLSWELSGDVRNIACSKEGRSPVWPEPGGRSCLFPSLSLCHVTKFTVFNDDDPEVNAWILFPESDPNRAAAATDVQCSLHHVDRISCRWGRGRGAPSDVQYRMFWRDAGQGRERDRECQLYDVTDEGGAHLGCTVNAAGVALPVQVAVTVTGSSAREEISCSDVIVDLQGAEVLAPPTVRAECNGSDSALLSWEMRSRFHFRFAYEVEMTQVGRPGDTGNRARESQAWAGPPGRGRGQRNYVTGPIPPQTTESHFRFRIPGSASFRVRARPFDVTAYSAWSEAVRLDCSPGGRSHVTLMVAVLVAVGAGLTALATMLLLCRRRLLRKLFPPIPSMKDPMAERAEPAELVTWEATPEDPEVTQVTEA</sequence>
<dbReference type="InterPro" id="IPR036116">
    <property type="entry name" value="FN3_sf"/>
</dbReference>
<organism evidence="13 14">
    <name type="scientific">Cricetulus griseus</name>
    <name type="common">Chinese hamster</name>
    <name type="synonym">Cricetulus barabensis griseus</name>
    <dbReference type="NCBI Taxonomy" id="10029"/>
    <lineage>
        <taxon>Eukaryota</taxon>
        <taxon>Metazoa</taxon>
        <taxon>Chordata</taxon>
        <taxon>Craniata</taxon>
        <taxon>Vertebrata</taxon>
        <taxon>Euteleostomi</taxon>
        <taxon>Mammalia</taxon>
        <taxon>Eutheria</taxon>
        <taxon>Euarchontoglires</taxon>
        <taxon>Glires</taxon>
        <taxon>Rodentia</taxon>
        <taxon>Myomorpha</taxon>
        <taxon>Muroidea</taxon>
        <taxon>Cricetidae</taxon>
        <taxon>Cricetinae</taxon>
        <taxon>Cricetulus</taxon>
    </lineage>
</organism>
<dbReference type="Pfam" id="PF18611">
    <property type="entry name" value="IL3Ra_N"/>
    <property type="match status" value="1"/>
</dbReference>
<dbReference type="KEGG" id="cge:113838537"/>
<dbReference type="Pfam" id="PF09240">
    <property type="entry name" value="IL6Ra-bind"/>
    <property type="match status" value="1"/>
</dbReference>
<evidence type="ECO:0000313" key="14">
    <source>
        <dbReference type="RefSeq" id="XP_035309643.1"/>
    </source>
</evidence>
<dbReference type="InterPro" id="IPR013783">
    <property type="entry name" value="Ig-like_fold"/>
</dbReference>
<keyword evidence="7" id="KW-0325">Glycoprotein</keyword>
<evidence type="ECO:0000259" key="12">
    <source>
        <dbReference type="Pfam" id="PF18611"/>
    </source>
</evidence>
<evidence type="ECO:0000256" key="3">
    <source>
        <dbReference type="ARBA" id="ARBA00022729"/>
    </source>
</evidence>
<evidence type="ECO:0000256" key="1">
    <source>
        <dbReference type="ARBA" id="ARBA00004479"/>
    </source>
</evidence>
<dbReference type="InterPro" id="IPR040907">
    <property type="entry name" value="IL3Ra_N"/>
</dbReference>
<evidence type="ECO:0000256" key="9">
    <source>
        <dbReference type="SAM" id="Phobius"/>
    </source>
</evidence>
<keyword evidence="13" id="KW-1185">Reference proteome</keyword>
<dbReference type="Gene3D" id="2.60.40.3850">
    <property type="match status" value="1"/>
</dbReference>
<feature type="signal peptide" evidence="10">
    <location>
        <begin position="1"/>
        <end position="17"/>
    </location>
</feature>
<feature type="chain" id="PRO_5039890525" evidence="10">
    <location>
        <begin position="18"/>
        <end position="405"/>
    </location>
</feature>
<dbReference type="Gene3D" id="2.60.40.10">
    <property type="entry name" value="Immunoglobulins"/>
    <property type="match status" value="2"/>
</dbReference>
<dbReference type="RefSeq" id="XP_035309643.1">
    <property type="nucleotide sequence ID" value="XM_035453752.1"/>
</dbReference>
<evidence type="ECO:0000256" key="6">
    <source>
        <dbReference type="ARBA" id="ARBA00023170"/>
    </source>
</evidence>
<evidence type="ECO:0000256" key="2">
    <source>
        <dbReference type="ARBA" id="ARBA00022692"/>
    </source>
</evidence>
<feature type="domain" description="IL-3 receptor alpha chain N-terminal" evidence="12">
    <location>
        <begin position="31"/>
        <end position="101"/>
    </location>
</feature>
<dbReference type="PANTHER" id="PTHR23037">
    <property type="entry name" value="CYTOKINE RECEPTOR"/>
    <property type="match status" value="1"/>
</dbReference>
<dbReference type="GO" id="GO:0009897">
    <property type="term" value="C:external side of plasma membrane"/>
    <property type="evidence" value="ECO:0007669"/>
    <property type="project" value="TreeGrafter"/>
</dbReference>
<name>A0A9J7HCG4_CRIGR</name>
<accession>A0A9J7HCG4</accession>
<dbReference type="OrthoDB" id="9835959at2759"/>
<dbReference type="PANTHER" id="PTHR23037:SF46">
    <property type="entry name" value="INTERLEUKIN 5 RECEPTOR SUBUNIT ALPHA"/>
    <property type="match status" value="1"/>
</dbReference>
<proteinExistence type="predicted"/>
<comment type="subcellular location">
    <subcellularLocation>
        <location evidence="1">Membrane</location>
        <topology evidence="1">Single-pass type I membrane protein</topology>
    </subcellularLocation>
</comment>
<evidence type="ECO:0000259" key="11">
    <source>
        <dbReference type="Pfam" id="PF09240"/>
    </source>
</evidence>
<evidence type="ECO:0000256" key="10">
    <source>
        <dbReference type="SAM" id="SignalP"/>
    </source>
</evidence>
<evidence type="ECO:0000256" key="4">
    <source>
        <dbReference type="ARBA" id="ARBA00022989"/>
    </source>
</evidence>
<gene>
    <name evidence="14" type="primary">LOC113838537</name>
</gene>
<dbReference type="PROSITE" id="PS01356">
    <property type="entry name" value="HEMATOPO_REC_S_F2"/>
    <property type="match status" value="1"/>
</dbReference>